<evidence type="ECO:0000256" key="1">
    <source>
        <dbReference type="SAM" id="Phobius"/>
    </source>
</evidence>
<sequence length="123" mass="14029">MAENPEIPKIYLFRLENWSLEKEKALLEKLKSEGDGVFTVWNKYEVPNHPEIKNYYFVPDETDVINRVKKVALTNTSFLLNSIGSFDPFDVPDSVFGFSNPGFPIWILGIGILLLIILLGVLK</sequence>
<proteinExistence type="predicted"/>
<dbReference type="Proteomes" id="UP000012160">
    <property type="component" value="Unassembled WGS sequence"/>
</dbReference>
<organism evidence="2 3">
    <name type="scientific">Leptospira santarosai str. ZUN179</name>
    <dbReference type="NCBI Taxonomy" id="1049985"/>
    <lineage>
        <taxon>Bacteria</taxon>
        <taxon>Pseudomonadati</taxon>
        <taxon>Spirochaetota</taxon>
        <taxon>Spirochaetia</taxon>
        <taxon>Leptospirales</taxon>
        <taxon>Leptospiraceae</taxon>
        <taxon>Leptospira</taxon>
    </lineage>
</organism>
<name>M6UNF2_9LEPT</name>
<protein>
    <submittedName>
        <fullName evidence="2">Uncharacterized protein</fullName>
    </submittedName>
</protein>
<dbReference type="AlphaFoldDB" id="M6UNF2"/>
<comment type="caution">
    <text evidence="2">The sequence shown here is derived from an EMBL/GenBank/DDBJ whole genome shotgun (WGS) entry which is preliminary data.</text>
</comment>
<keyword evidence="1" id="KW-0472">Membrane</keyword>
<dbReference type="EMBL" id="AHOQ02000016">
    <property type="protein sequence ID" value="EMO46662.1"/>
    <property type="molecule type" value="Genomic_DNA"/>
</dbReference>
<keyword evidence="1" id="KW-0812">Transmembrane</keyword>
<dbReference type="RefSeq" id="WP_004485629.1">
    <property type="nucleotide sequence ID" value="NZ_AHOQ02000016.1"/>
</dbReference>
<gene>
    <name evidence="2" type="ORF">LEP1GSC187_2184</name>
</gene>
<feature type="transmembrane region" description="Helical" evidence="1">
    <location>
        <begin position="103"/>
        <end position="122"/>
    </location>
</feature>
<accession>M6UNF2</accession>
<evidence type="ECO:0000313" key="3">
    <source>
        <dbReference type="Proteomes" id="UP000012160"/>
    </source>
</evidence>
<keyword evidence="1" id="KW-1133">Transmembrane helix</keyword>
<evidence type="ECO:0000313" key="2">
    <source>
        <dbReference type="EMBL" id="EMO46662.1"/>
    </source>
</evidence>
<reference evidence="2 3" key="1">
    <citation type="submission" date="2013-01" db="EMBL/GenBank/DDBJ databases">
        <authorList>
            <person name="Harkins D.M."/>
            <person name="Durkin A.S."/>
            <person name="Brinkac L.M."/>
            <person name="Haft D.H."/>
            <person name="Selengut J.D."/>
            <person name="Sanka R."/>
            <person name="DePew J."/>
            <person name="Purushe J."/>
            <person name="Matthias M.A."/>
            <person name="Vinetz J.M."/>
            <person name="Sutton G.G."/>
            <person name="Nierman W.C."/>
            <person name="Fouts D.E."/>
        </authorList>
    </citation>
    <scope>NUCLEOTIDE SEQUENCE [LARGE SCALE GENOMIC DNA]</scope>
    <source>
        <strain evidence="2 3">ZUN179</strain>
    </source>
</reference>